<reference evidence="2 3" key="1">
    <citation type="submission" date="2024-04" db="EMBL/GenBank/DDBJ databases">
        <title>Complete genome sequence of Nguyenibacter vanlangesis HBCM-1154, a strain capable of nitrogen fixation, IAA production, and phosphorus solubilization isolated from sugarcane soil.</title>
        <authorList>
            <person name="MY HANH P."/>
        </authorList>
    </citation>
    <scope>NUCLEOTIDE SEQUENCE [LARGE SCALE GENOMIC DNA]</scope>
    <source>
        <strain evidence="2 3">HBCM 1154</strain>
    </source>
</reference>
<feature type="compositionally biased region" description="Basic and acidic residues" evidence="1">
    <location>
        <begin position="14"/>
        <end position="25"/>
    </location>
</feature>
<sequence length="258" mass="27954">MRGAFIPFPAAARPSDRHHPAEGADRRRRLIDLEDFGAASRPDTESIPTEAQTPPDDAGSDPERVTMSREDVESLRRAAFQEGLETGARNREDVLTEQHASCVASLNAAFAAENARRRQVMDDAAHAFVATVVDIVRGLTALDGTVLAGLRRDLVADAEGFVRECEGAVTIRCDEAHAQRLASIVKADGDVRIEPVLKSEPEAGSGMISVTSAATTIVIDPEQWRKSVAEKIVAAVTALAEQRAERGRQKAQTRRREP</sequence>
<accession>A0ABZ3D2M4</accession>
<proteinExistence type="predicted"/>
<evidence type="ECO:0008006" key="4">
    <source>
        <dbReference type="Google" id="ProtNLM"/>
    </source>
</evidence>
<evidence type="ECO:0000313" key="3">
    <source>
        <dbReference type="Proteomes" id="UP001449795"/>
    </source>
</evidence>
<name>A0ABZ3D2M4_9PROT</name>
<dbReference type="EMBL" id="CP152276">
    <property type="protein sequence ID" value="XAE41844.1"/>
    <property type="molecule type" value="Genomic_DNA"/>
</dbReference>
<organism evidence="2 3">
    <name type="scientific">Nguyenibacter vanlangensis</name>
    <dbReference type="NCBI Taxonomy" id="1216886"/>
    <lineage>
        <taxon>Bacteria</taxon>
        <taxon>Pseudomonadati</taxon>
        <taxon>Pseudomonadota</taxon>
        <taxon>Alphaproteobacteria</taxon>
        <taxon>Acetobacterales</taxon>
        <taxon>Acetobacteraceae</taxon>
        <taxon>Nguyenibacter</taxon>
    </lineage>
</organism>
<protein>
    <recommendedName>
        <fullName evidence="4">Flagellar assembly protein FliH/Type III secretion system HrpE domain-containing protein</fullName>
    </recommendedName>
</protein>
<feature type="region of interest" description="Disordered" evidence="1">
    <location>
        <begin position="1"/>
        <end position="70"/>
    </location>
</feature>
<evidence type="ECO:0000313" key="2">
    <source>
        <dbReference type="EMBL" id="XAE41844.1"/>
    </source>
</evidence>
<feature type="compositionally biased region" description="Basic and acidic residues" evidence="1">
    <location>
        <begin position="61"/>
        <end position="70"/>
    </location>
</feature>
<dbReference type="Proteomes" id="UP001449795">
    <property type="component" value="Chromosome"/>
</dbReference>
<keyword evidence="3" id="KW-1185">Reference proteome</keyword>
<gene>
    <name evidence="2" type="ORF">AAC691_16405</name>
</gene>
<evidence type="ECO:0000256" key="1">
    <source>
        <dbReference type="SAM" id="MobiDB-lite"/>
    </source>
</evidence>
<dbReference type="RefSeq" id="WP_342627680.1">
    <property type="nucleotide sequence ID" value="NZ_CP152276.1"/>
</dbReference>